<dbReference type="InterPro" id="IPR014756">
    <property type="entry name" value="Ig_E-set"/>
</dbReference>
<dbReference type="InterPro" id="IPR014438">
    <property type="entry name" value="Glucan_biosyn_MdoG/MdoD"/>
</dbReference>
<dbReference type="SUPFAM" id="SSF74650">
    <property type="entry name" value="Galactose mutarotase-like"/>
    <property type="match status" value="1"/>
</dbReference>
<accession>A0ABW5QKH1</accession>
<dbReference type="EMBL" id="JBHUNP010000001">
    <property type="protein sequence ID" value="MFD2648150.1"/>
    <property type="molecule type" value="Genomic_DNA"/>
</dbReference>
<evidence type="ECO:0000256" key="5">
    <source>
        <dbReference type="ARBA" id="ARBA00022764"/>
    </source>
</evidence>
<dbReference type="Gene3D" id="2.70.98.10">
    <property type="match status" value="1"/>
</dbReference>
<feature type="signal peptide" evidence="6">
    <location>
        <begin position="1"/>
        <end position="36"/>
    </location>
</feature>
<keyword evidence="5" id="KW-0574">Periplasm</keyword>
<keyword evidence="4 6" id="KW-0732">Signal</keyword>
<dbReference type="PANTHER" id="PTHR30504">
    <property type="entry name" value="GLUCANS BIOSYNTHESIS PROTEIN"/>
    <property type="match status" value="1"/>
</dbReference>
<protein>
    <submittedName>
        <fullName evidence="8">Glucan biosynthesis protein</fullName>
    </submittedName>
</protein>
<evidence type="ECO:0000256" key="4">
    <source>
        <dbReference type="ARBA" id="ARBA00022729"/>
    </source>
</evidence>
<reference evidence="9" key="1">
    <citation type="journal article" date="2019" name="Int. J. Syst. Evol. Microbiol.">
        <title>The Global Catalogue of Microorganisms (GCM) 10K type strain sequencing project: providing services to taxonomists for standard genome sequencing and annotation.</title>
        <authorList>
            <consortium name="The Broad Institute Genomics Platform"/>
            <consortium name="The Broad Institute Genome Sequencing Center for Infectious Disease"/>
            <person name="Wu L."/>
            <person name="Ma J."/>
        </authorList>
    </citation>
    <scope>NUCLEOTIDE SEQUENCE [LARGE SCALE GENOMIC DNA]</scope>
    <source>
        <strain evidence="9">CCM 7427</strain>
    </source>
</reference>
<comment type="caution">
    <text evidence="8">The sequence shown here is derived from an EMBL/GenBank/DDBJ whole genome shotgun (WGS) entry which is preliminary data.</text>
</comment>
<dbReference type="PROSITE" id="PS51318">
    <property type="entry name" value="TAT"/>
    <property type="match status" value="1"/>
</dbReference>
<dbReference type="InterPro" id="IPR006311">
    <property type="entry name" value="TAT_signal"/>
</dbReference>
<dbReference type="PANTHER" id="PTHR30504:SF3">
    <property type="entry name" value="GLUCANS BIOSYNTHESIS PROTEIN D"/>
    <property type="match status" value="1"/>
</dbReference>
<sequence>MPSNSAYLASRRTFLKGAAATALLVSTTALTPAVSAATPQSGPFDFESFSQRMRDLAAQPHQPPAPLASAFYANLDYDGYRRVQFNTERAKWIEDGHGYQVHGFPMGWLFKEPVTVFEIVDGDSHSIEFGAGDFNYFMEGEMKEAAETATFPGVAGFRINYPINRPEVADELVSFLGASYFRALGRDNIYGLSARGLLINSWREGPEEFPRFSEFYLEKPVEPGPMTLYAALESPSVTGAYRFVIHPAGEDQQETVMEVTARLYFREAVAELGIAPLTSMFLFDDTNRAGFDDYRPQVHDSNGLLLEPSEGQPMWRPLNNASWLGNSYLHDPSVKSFGLYQRGREFETYQDAGAHYERRPSLRVEPLGDWGPGSVRLVEIPSKLEADDNIVAFWIPEQPIAAGDEREFSYRLVWGDLLPDSGAPLAHVAETRVGLGGVSGVANAATLRKFVIDFAGGELEQMHPDTPFDVEATVSAGSIVSTAFSRIPANGMWRLVLDVDTTGQTLIELKASVGTEGRPLTETWIYQWRGVVA</sequence>
<evidence type="ECO:0000256" key="3">
    <source>
        <dbReference type="ARBA" id="ARBA00009284"/>
    </source>
</evidence>
<keyword evidence="9" id="KW-1185">Reference proteome</keyword>
<feature type="domain" description="Glucan biosynthesis periplasmic MdoG C-terminal" evidence="7">
    <location>
        <begin position="44"/>
        <end position="528"/>
    </location>
</feature>
<dbReference type="Proteomes" id="UP001597521">
    <property type="component" value="Unassembled WGS sequence"/>
</dbReference>
<evidence type="ECO:0000256" key="1">
    <source>
        <dbReference type="ARBA" id="ARBA00004418"/>
    </source>
</evidence>
<dbReference type="RefSeq" id="WP_386833237.1">
    <property type="nucleotide sequence ID" value="NZ_JBHUNP010000001.1"/>
</dbReference>
<evidence type="ECO:0000256" key="6">
    <source>
        <dbReference type="SAM" id="SignalP"/>
    </source>
</evidence>
<dbReference type="Pfam" id="PF04349">
    <property type="entry name" value="MdoG"/>
    <property type="match status" value="1"/>
</dbReference>
<comment type="similarity">
    <text evidence="3">Belongs to the OpgD/OpgG family.</text>
</comment>
<comment type="pathway">
    <text evidence="2">Glycan metabolism; osmoregulated periplasmic glucan (OPG) biosynthesis.</text>
</comment>
<dbReference type="SUPFAM" id="SSF81296">
    <property type="entry name" value="E set domains"/>
    <property type="match status" value="1"/>
</dbReference>
<evidence type="ECO:0000313" key="9">
    <source>
        <dbReference type="Proteomes" id="UP001597521"/>
    </source>
</evidence>
<dbReference type="InterPro" id="IPR013783">
    <property type="entry name" value="Ig-like_fold"/>
</dbReference>
<feature type="chain" id="PRO_5045537232" evidence="6">
    <location>
        <begin position="37"/>
        <end position="533"/>
    </location>
</feature>
<comment type="subcellular location">
    <subcellularLocation>
        <location evidence="1">Periplasm</location>
    </subcellularLocation>
</comment>
<dbReference type="InterPro" id="IPR011013">
    <property type="entry name" value="Gal_mutarotase_sf_dom"/>
</dbReference>
<proteinExistence type="inferred from homology"/>
<dbReference type="Gene3D" id="2.60.40.10">
    <property type="entry name" value="Immunoglobulins"/>
    <property type="match status" value="1"/>
</dbReference>
<evidence type="ECO:0000256" key="2">
    <source>
        <dbReference type="ARBA" id="ARBA00005001"/>
    </source>
</evidence>
<dbReference type="PIRSF" id="PIRSF006281">
    <property type="entry name" value="MdoG"/>
    <property type="match status" value="1"/>
</dbReference>
<evidence type="ECO:0000259" key="7">
    <source>
        <dbReference type="Pfam" id="PF04349"/>
    </source>
</evidence>
<evidence type="ECO:0000313" key="8">
    <source>
        <dbReference type="EMBL" id="MFD2648150.1"/>
    </source>
</evidence>
<name>A0ABW5QKH1_9HYPH</name>
<dbReference type="InterPro" id="IPR014718">
    <property type="entry name" value="GH-type_carb-bd"/>
</dbReference>
<gene>
    <name evidence="8" type="ORF">ACFSX5_10145</name>
</gene>
<dbReference type="InterPro" id="IPR007444">
    <property type="entry name" value="Glucan_biosyn_MdoG_C"/>
</dbReference>
<organism evidence="8 9">
    <name type="scientific">Devosia albogilva</name>
    <dbReference type="NCBI Taxonomy" id="429726"/>
    <lineage>
        <taxon>Bacteria</taxon>
        <taxon>Pseudomonadati</taxon>
        <taxon>Pseudomonadota</taxon>
        <taxon>Alphaproteobacteria</taxon>
        <taxon>Hyphomicrobiales</taxon>
        <taxon>Devosiaceae</taxon>
        <taxon>Devosia</taxon>
    </lineage>
</organism>